<feature type="region of interest" description="Disordered" evidence="6">
    <location>
        <begin position="173"/>
        <end position="218"/>
    </location>
</feature>
<evidence type="ECO:0000313" key="9">
    <source>
        <dbReference type="RefSeq" id="XP_022818281.1"/>
    </source>
</evidence>
<protein>
    <recommendedName>
        <fullName evidence="2">Regulatory protein zeste</fullName>
    </recommendedName>
</protein>
<comment type="function">
    <text evidence="5">Involved in transvection phenomena (= synapsis-dependent gene expression), where the synaptic pairing of chromosomes carrying genes with which zeste interacts influences the expression of these genes. Zeste binds to DNA and stimulates transcription from a nearby promoter.</text>
</comment>
<dbReference type="KEGG" id="sliu:111350815"/>
<dbReference type="GO" id="GO:0005634">
    <property type="term" value="C:nucleus"/>
    <property type="evidence" value="ECO:0007669"/>
    <property type="project" value="TreeGrafter"/>
</dbReference>
<feature type="compositionally biased region" description="Basic and acidic residues" evidence="6">
    <location>
        <begin position="193"/>
        <end position="212"/>
    </location>
</feature>
<evidence type="ECO:0000256" key="2">
    <source>
        <dbReference type="ARBA" id="ARBA00016807"/>
    </source>
</evidence>
<organism evidence="8 9">
    <name type="scientific">Spodoptera litura</name>
    <name type="common">Asian cotton leafworm</name>
    <dbReference type="NCBI Taxonomy" id="69820"/>
    <lineage>
        <taxon>Eukaryota</taxon>
        <taxon>Metazoa</taxon>
        <taxon>Ecdysozoa</taxon>
        <taxon>Arthropoda</taxon>
        <taxon>Hexapoda</taxon>
        <taxon>Insecta</taxon>
        <taxon>Pterygota</taxon>
        <taxon>Neoptera</taxon>
        <taxon>Endopterygota</taxon>
        <taxon>Lepidoptera</taxon>
        <taxon>Glossata</taxon>
        <taxon>Ditrysia</taxon>
        <taxon>Noctuoidea</taxon>
        <taxon>Noctuidae</taxon>
        <taxon>Amphipyrinae</taxon>
        <taxon>Spodoptera</taxon>
    </lineage>
</organism>
<evidence type="ECO:0000256" key="6">
    <source>
        <dbReference type="SAM" id="MobiDB-lite"/>
    </source>
</evidence>
<evidence type="ECO:0000256" key="4">
    <source>
        <dbReference type="ARBA" id="ARBA00023163"/>
    </source>
</evidence>
<evidence type="ECO:0000259" key="7">
    <source>
        <dbReference type="Pfam" id="PF13873"/>
    </source>
</evidence>
<gene>
    <name evidence="9" type="primary">LOC111350815</name>
</gene>
<evidence type="ECO:0000313" key="8">
    <source>
        <dbReference type="Proteomes" id="UP000301870"/>
    </source>
</evidence>
<evidence type="ECO:0000256" key="1">
    <source>
        <dbReference type="ARBA" id="ARBA00011764"/>
    </source>
</evidence>
<evidence type="ECO:0000256" key="5">
    <source>
        <dbReference type="ARBA" id="ARBA00025466"/>
    </source>
</evidence>
<sequence>MAPWTGSATPEQVDTLLNFLDEHRDLARGHLRSVEGKLQAKRLWDEVCNLLNAMGGCTKTVTQWQKVWFDRKHLAKKAAADSRRSATMTGGGPAVTSSPWELKVLNIMGDGFGLRQTEARVPAFPEAYELAPSTSSQPPRLELPLGAIPRVECSSAEPSQELIVPDQIHEIIVPSSQSSRHRPRRMRSAAGSDVRRRLFEYEDRREQRETARNQELAG</sequence>
<keyword evidence="4" id="KW-0804">Transcription</keyword>
<dbReference type="Proteomes" id="UP000301870">
    <property type="component" value="Chromosome 12"/>
</dbReference>
<dbReference type="OrthoDB" id="6931947at2759"/>
<accession>A0A9J7DU93</accession>
<dbReference type="InterPro" id="IPR028002">
    <property type="entry name" value="Myb_DNA-bind_5"/>
</dbReference>
<comment type="subunit">
    <text evidence="1">Self-associates forming complexes of several hundred monomers.</text>
</comment>
<evidence type="ECO:0000256" key="3">
    <source>
        <dbReference type="ARBA" id="ARBA00023015"/>
    </source>
</evidence>
<keyword evidence="8" id="KW-1185">Reference proteome</keyword>
<proteinExistence type="predicted"/>
<dbReference type="AlphaFoldDB" id="A0A9J7DU93"/>
<dbReference type="PANTHER" id="PTHR23098:SF16">
    <property type="entry name" value="REGULATORY PROTEIN ZESTE"/>
    <property type="match status" value="1"/>
</dbReference>
<dbReference type="RefSeq" id="XP_022818281.1">
    <property type="nucleotide sequence ID" value="XM_022962513.1"/>
</dbReference>
<keyword evidence="3" id="KW-0805">Transcription regulation</keyword>
<dbReference type="PANTHER" id="PTHR23098">
    <property type="entry name" value="AGAP001331-PA-RELATED"/>
    <property type="match status" value="1"/>
</dbReference>
<dbReference type="Pfam" id="PF13873">
    <property type="entry name" value="Myb_DNA-bind_5"/>
    <property type="match status" value="1"/>
</dbReference>
<feature type="domain" description="Myb/SANT-like DNA-binding" evidence="7">
    <location>
        <begin position="9"/>
        <end position="80"/>
    </location>
</feature>
<name>A0A9J7DU93_SPOLT</name>
<dbReference type="GeneID" id="111350815"/>
<reference evidence="9" key="1">
    <citation type="submission" date="2025-08" db="UniProtKB">
        <authorList>
            <consortium name="RefSeq"/>
        </authorList>
    </citation>
    <scope>IDENTIFICATION</scope>
    <source>
        <strain evidence="9">Ishihara</strain>
        <tissue evidence="9">Whole body</tissue>
    </source>
</reference>